<dbReference type="EMBL" id="CAJVQB010082194">
    <property type="protein sequence ID" value="CAG8846109.1"/>
    <property type="molecule type" value="Genomic_DNA"/>
</dbReference>
<feature type="non-terminal residue" evidence="1">
    <location>
        <position position="1"/>
    </location>
</feature>
<reference evidence="1 2" key="1">
    <citation type="submission" date="2021-06" db="EMBL/GenBank/DDBJ databases">
        <authorList>
            <person name="Kallberg Y."/>
            <person name="Tangrot J."/>
            <person name="Rosling A."/>
        </authorList>
    </citation>
    <scope>NUCLEOTIDE SEQUENCE [LARGE SCALE GENOMIC DNA]</scope>
    <source>
        <strain evidence="1 2">120-4 pot B 10/14</strain>
    </source>
</reference>
<evidence type="ECO:0000313" key="1">
    <source>
        <dbReference type="EMBL" id="CAG8846109.1"/>
    </source>
</evidence>
<protein>
    <submittedName>
        <fullName evidence="1">38080_t:CDS:1</fullName>
    </submittedName>
</protein>
<comment type="caution">
    <text evidence="1">The sequence shown here is derived from an EMBL/GenBank/DDBJ whole genome shotgun (WGS) entry which is preliminary data.</text>
</comment>
<accession>A0ABN7X202</accession>
<sequence length="52" mass="5705">SSSLPNLPSSSSSDIVTIYILIKHSTTMLGNILELDTLSELKSIRRKSTRTV</sequence>
<keyword evidence="2" id="KW-1185">Reference proteome</keyword>
<gene>
    <name evidence="1" type="ORF">GMARGA_LOCUS38004</name>
</gene>
<organism evidence="1 2">
    <name type="scientific">Gigaspora margarita</name>
    <dbReference type="NCBI Taxonomy" id="4874"/>
    <lineage>
        <taxon>Eukaryota</taxon>
        <taxon>Fungi</taxon>
        <taxon>Fungi incertae sedis</taxon>
        <taxon>Mucoromycota</taxon>
        <taxon>Glomeromycotina</taxon>
        <taxon>Glomeromycetes</taxon>
        <taxon>Diversisporales</taxon>
        <taxon>Gigasporaceae</taxon>
        <taxon>Gigaspora</taxon>
    </lineage>
</organism>
<proteinExistence type="predicted"/>
<evidence type="ECO:0000313" key="2">
    <source>
        <dbReference type="Proteomes" id="UP000789901"/>
    </source>
</evidence>
<name>A0ABN7X202_GIGMA</name>
<dbReference type="Proteomes" id="UP000789901">
    <property type="component" value="Unassembled WGS sequence"/>
</dbReference>